<accession>A0ABY5MMP5</accession>
<dbReference type="RefSeq" id="WP_338531421.1">
    <property type="nucleotide sequence ID" value="NZ_CP030941.1"/>
</dbReference>
<feature type="signal peptide" evidence="1">
    <location>
        <begin position="1"/>
        <end position="21"/>
    </location>
</feature>
<evidence type="ECO:0000313" key="2">
    <source>
        <dbReference type="EMBL" id="UUP19250.1"/>
    </source>
</evidence>
<reference evidence="2 3" key="1">
    <citation type="submission" date="2018-07" db="EMBL/GenBank/DDBJ databases">
        <title>Genome sequence of Nitratireductor thuwali#1536.</title>
        <authorList>
            <person name="Michoud G."/>
            <person name="Merlino G."/>
            <person name="Sefrji F.O."/>
            <person name="Daffonchio D."/>
        </authorList>
    </citation>
    <scope>NUCLEOTIDE SEQUENCE [LARGE SCALE GENOMIC DNA]</scope>
    <source>
        <strain evidence="3">Nit1536</strain>
    </source>
</reference>
<evidence type="ECO:0000313" key="3">
    <source>
        <dbReference type="Proteomes" id="UP001342418"/>
    </source>
</evidence>
<sequence>MPGFVRIAAFILALVPLTARAGDMATVEILGFSADGGVFAFEEYGVQDGSGFPYANRYYIDTATDRFLPGTPVRVRLEEDGAGLQAARQQARQQGEAIVPEEELSANNGHTVGWNAVTELTANPHLIAVLPQPNMSPLSAQDPLAFSLEEISLQGQEFCSDFGQTKGFELLRLGTAEGQEAQMIHADTAIPSSRGCPLGYSIAGVQTFYPPGGAPVFAVMIAIEAVGFEGSDYRFIAVTGQL</sequence>
<dbReference type="Proteomes" id="UP001342418">
    <property type="component" value="Chromosome"/>
</dbReference>
<evidence type="ECO:0000256" key="1">
    <source>
        <dbReference type="SAM" id="SignalP"/>
    </source>
</evidence>
<dbReference type="Pfam" id="PF10016">
    <property type="entry name" value="DUF2259"/>
    <property type="match status" value="1"/>
</dbReference>
<feature type="chain" id="PRO_5046486627" description="DUF2259 domain-containing protein" evidence="1">
    <location>
        <begin position="22"/>
        <end position="242"/>
    </location>
</feature>
<evidence type="ECO:0008006" key="4">
    <source>
        <dbReference type="Google" id="ProtNLM"/>
    </source>
</evidence>
<proteinExistence type="predicted"/>
<keyword evidence="3" id="KW-1185">Reference proteome</keyword>
<keyword evidence="1" id="KW-0732">Signal</keyword>
<organism evidence="2 3">
    <name type="scientific">Nitratireductor thuwali</name>
    <dbReference type="NCBI Taxonomy" id="2267699"/>
    <lineage>
        <taxon>Bacteria</taxon>
        <taxon>Pseudomonadati</taxon>
        <taxon>Pseudomonadota</taxon>
        <taxon>Alphaproteobacteria</taxon>
        <taxon>Hyphomicrobiales</taxon>
        <taxon>Phyllobacteriaceae</taxon>
        <taxon>Nitratireductor</taxon>
    </lineage>
</organism>
<protein>
    <recommendedName>
        <fullName evidence="4">DUF2259 domain-containing protein</fullName>
    </recommendedName>
</protein>
<dbReference type="EMBL" id="CP030941">
    <property type="protein sequence ID" value="UUP19250.1"/>
    <property type="molecule type" value="Genomic_DNA"/>
</dbReference>
<gene>
    <name evidence="2" type="ORF">NTH_03745</name>
</gene>
<name>A0ABY5MMP5_9HYPH</name>
<dbReference type="InterPro" id="IPR018725">
    <property type="entry name" value="DUF2259_secreted"/>
</dbReference>